<feature type="signal peptide" evidence="11">
    <location>
        <begin position="1"/>
        <end position="20"/>
    </location>
</feature>
<dbReference type="Pfam" id="PF25506">
    <property type="entry name" value="TIM-barrel_MTC6"/>
    <property type="match status" value="1"/>
</dbReference>
<dbReference type="GO" id="GO:0016020">
    <property type="term" value="C:membrane"/>
    <property type="evidence" value="ECO:0007669"/>
    <property type="project" value="UniProtKB-SubCell"/>
</dbReference>
<comment type="subcellular location">
    <subcellularLocation>
        <location evidence="1">Membrane</location>
        <topology evidence="1">Single-pass type I membrane protein</topology>
    </subcellularLocation>
</comment>
<evidence type="ECO:0000256" key="3">
    <source>
        <dbReference type="ARBA" id="ARBA00022729"/>
    </source>
</evidence>
<dbReference type="PANTHER" id="PTHR35518:SF2">
    <property type="entry name" value="MAINTENANCE OF TELOMERE CAPPING PROTEIN 6"/>
    <property type="match status" value="1"/>
</dbReference>
<dbReference type="InterPro" id="IPR057530">
    <property type="entry name" value="TIM-barrel_MTC6"/>
</dbReference>
<gene>
    <name evidence="13" type="ORF">HG537_0A01210</name>
</gene>
<dbReference type="PANTHER" id="PTHR35518">
    <property type="entry name" value="MAINTENANCE OF TELOMOERE CAPPING"/>
    <property type="match status" value="1"/>
</dbReference>
<keyword evidence="4 10" id="KW-1133">Transmembrane helix</keyword>
<comment type="function">
    <text evidence="7">May be involved in telomere capping.</text>
</comment>
<organism evidence="13 14">
    <name type="scientific">Torulaspora globosa</name>
    <dbReference type="NCBI Taxonomy" id="48254"/>
    <lineage>
        <taxon>Eukaryota</taxon>
        <taxon>Fungi</taxon>
        <taxon>Dikarya</taxon>
        <taxon>Ascomycota</taxon>
        <taxon>Saccharomycotina</taxon>
        <taxon>Saccharomycetes</taxon>
        <taxon>Saccharomycetales</taxon>
        <taxon>Saccharomycetaceae</taxon>
        <taxon>Torulaspora</taxon>
    </lineage>
</organism>
<keyword evidence="14" id="KW-1185">Reference proteome</keyword>
<evidence type="ECO:0000256" key="5">
    <source>
        <dbReference type="ARBA" id="ARBA00023136"/>
    </source>
</evidence>
<evidence type="ECO:0000256" key="2">
    <source>
        <dbReference type="ARBA" id="ARBA00022692"/>
    </source>
</evidence>
<keyword evidence="2 10" id="KW-0812">Transmembrane</keyword>
<dbReference type="OrthoDB" id="5573651at2759"/>
<keyword evidence="3 11" id="KW-0732">Signal</keyword>
<evidence type="ECO:0000256" key="6">
    <source>
        <dbReference type="ARBA" id="ARBA00023180"/>
    </source>
</evidence>
<sequence>MPTLIELLLIWTLLWDAILCVSFDVLATVDSERQNAIRSQRDLMMNVTVDQLPLVGVNLGKVVLNSGSANDTESLIGMHSLMKSGVQSFMLDLELRNDSWGVKDTNVDFGTFLTSFESFVNKTDDTLSANILTLHLNISNGDLPSNSSFGDDQGLISVDPSNPMLNLTYVLDQFVGRQRIYTPDDLRTDRQVGNTFDTSGKSGSGWPTLNSFLYFKRKRVLITEVSNRLNYTEVPYIFNNTILHYDVGNKTLETPDTIGQLLYVSTISWRYLEAEFTPAEIQQYIRMGYSPVIANYHNVGNLTEISQLLDHSIIWSWGDGEPIAAFTTATPKNSSSLVAYNCALLKYYSANSSAFWIVGNCYDRKQGLCRYAEQAFDWEVTEADDTYFAFDQHSECHCSDKYQFALPRTPLELTSLMMHLERSGTQDKEIWIDLNSIAVSDCWVTGGPYATCPYEKVVSRRNFVAMLTPVTVCCFVILLIVSYLNLLRVPIHSNRKKWRKVVNEFSKTELDGVPL</sequence>
<name>A0A7H9HIV5_9SACH</name>
<dbReference type="Proteomes" id="UP000510647">
    <property type="component" value="Chromosome 1"/>
</dbReference>
<dbReference type="AlphaFoldDB" id="A0A7H9HIV5"/>
<proteinExistence type="inferred from homology"/>
<evidence type="ECO:0000259" key="12">
    <source>
        <dbReference type="Pfam" id="PF25506"/>
    </source>
</evidence>
<evidence type="ECO:0000313" key="14">
    <source>
        <dbReference type="Proteomes" id="UP000510647"/>
    </source>
</evidence>
<feature type="chain" id="PRO_5028860672" description="Maintenance of telomere capping protein 6" evidence="11">
    <location>
        <begin position="21"/>
        <end position="515"/>
    </location>
</feature>
<evidence type="ECO:0000256" key="10">
    <source>
        <dbReference type="SAM" id="Phobius"/>
    </source>
</evidence>
<evidence type="ECO:0000313" key="13">
    <source>
        <dbReference type="EMBL" id="QLQ77874.1"/>
    </source>
</evidence>
<feature type="domain" description="MTC6 partial TIM-barrel" evidence="12">
    <location>
        <begin position="28"/>
        <end position="315"/>
    </location>
</feature>
<dbReference type="InterPro" id="IPR051008">
    <property type="entry name" value="Telomere_Capping_Maintenance"/>
</dbReference>
<dbReference type="EMBL" id="CP059267">
    <property type="protein sequence ID" value="QLQ77874.1"/>
    <property type="molecule type" value="Genomic_DNA"/>
</dbReference>
<protein>
    <recommendedName>
        <fullName evidence="9">Maintenance of telomere capping protein 6</fullName>
    </recommendedName>
</protein>
<reference evidence="13 14" key="1">
    <citation type="submission" date="2020-06" db="EMBL/GenBank/DDBJ databases">
        <title>The yeast mating-type switching endonuclease HO is a domesticated member of an unorthodox homing genetic element family.</title>
        <authorList>
            <person name="Coughlan A.Y."/>
            <person name="Lombardi L."/>
            <person name="Braun-Galleani S."/>
            <person name="Martos A.R."/>
            <person name="Galeote V."/>
            <person name="Bigey F."/>
            <person name="Dequin S."/>
            <person name="Byrne K.P."/>
            <person name="Wolfe K.H."/>
        </authorList>
    </citation>
    <scope>NUCLEOTIDE SEQUENCE [LARGE SCALE GENOMIC DNA]</scope>
    <source>
        <strain evidence="13 14">CBS2947</strain>
    </source>
</reference>
<evidence type="ECO:0000256" key="8">
    <source>
        <dbReference type="ARBA" id="ARBA00038159"/>
    </source>
</evidence>
<comment type="similarity">
    <text evidence="8">Belongs to the MTC6 family.</text>
</comment>
<keyword evidence="6" id="KW-0325">Glycoprotein</keyword>
<feature type="transmembrane region" description="Helical" evidence="10">
    <location>
        <begin position="463"/>
        <end position="487"/>
    </location>
</feature>
<accession>A0A7H9HIV5</accession>
<evidence type="ECO:0000256" key="9">
    <source>
        <dbReference type="ARBA" id="ARBA00039865"/>
    </source>
</evidence>
<keyword evidence="5 10" id="KW-0472">Membrane</keyword>
<evidence type="ECO:0000256" key="1">
    <source>
        <dbReference type="ARBA" id="ARBA00004479"/>
    </source>
</evidence>
<evidence type="ECO:0000256" key="11">
    <source>
        <dbReference type="SAM" id="SignalP"/>
    </source>
</evidence>
<evidence type="ECO:0000256" key="7">
    <source>
        <dbReference type="ARBA" id="ARBA00037703"/>
    </source>
</evidence>
<evidence type="ECO:0000256" key="4">
    <source>
        <dbReference type="ARBA" id="ARBA00022989"/>
    </source>
</evidence>